<reference evidence="2 3" key="1">
    <citation type="submission" date="2019-09" db="EMBL/GenBank/DDBJ databases">
        <title>Draft genome sequencing and comparative genomics of hatchery-associated Vibrios.</title>
        <authorList>
            <person name="Kehlet-Delgado H."/>
            <person name="Mueller R.S."/>
        </authorList>
    </citation>
    <scope>NUCLEOTIDE SEQUENCE [LARGE SCALE GENOMIC DNA]</scope>
    <source>
        <strain evidence="2 3">081416A</strain>
    </source>
</reference>
<gene>
    <name evidence="2" type="ORF">F0254_09745</name>
</gene>
<dbReference type="EMBL" id="VTYF01000004">
    <property type="protein sequence ID" value="NOI09146.1"/>
    <property type="molecule type" value="Genomic_DNA"/>
</dbReference>
<dbReference type="Proteomes" id="UP000532247">
    <property type="component" value="Unassembled WGS sequence"/>
</dbReference>
<dbReference type="AlphaFoldDB" id="A0A7Y4EY46"/>
<name>A0A7Y4EY46_VIBAL</name>
<dbReference type="Pfam" id="PF18623">
    <property type="entry name" value="TnsE_C"/>
    <property type="match status" value="1"/>
</dbReference>
<comment type="caution">
    <text evidence="2">The sequence shown here is derived from an EMBL/GenBank/DDBJ whole genome shotgun (WGS) entry which is preliminary data.</text>
</comment>
<organism evidence="2 3">
    <name type="scientific">Vibrio alginolyticus</name>
    <dbReference type="NCBI Taxonomy" id="663"/>
    <lineage>
        <taxon>Bacteria</taxon>
        <taxon>Pseudomonadati</taxon>
        <taxon>Pseudomonadota</taxon>
        <taxon>Gammaproteobacteria</taxon>
        <taxon>Vibrionales</taxon>
        <taxon>Vibrionaceae</taxon>
        <taxon>Vibrio</taxon>
    </lineage>
</organism>
<evidence type="ECO:0000313" key="3">
    <source>
        <dbReference type="Proteomes" id="UP000532247"/>
    </source>
</evidence>
<accession>A0A7Y4EY46</accession>
<protein>
    <recommendedName>
        <fullName evidence="1">TnsE C-terminal domain-containing protein</fullName>
    </recommendedName>
</protein>
<feature type="domain" description="TnsE C-terminal" evidence="1">
    <location>
        <begin position="292"/>
        <end position="419"/>
    </location>
</feature>
<sequence>MTGNDQKISTVTNSVVVNDGNLRAVIPFLELARTLFLHNVHLARTALRPNGLQGMATVETTQDETIIRFHRSSDYPLKNLDSKSACAHIRWLLLSPDAKRSFNSIYQELLLDKSSDWTFRFSPPPLKGWRFKLLGEFDQEDSMLFHVEEIKRVNTPYFDYGTKVFISHPKKRELVPVELNNGKRPEVNRSDPDPKLDLQALPGTTRKRDVVSEEGFKFVCDSSDDVKVLPGAEQAHVTPIVNMNEELKPGVTGVGHAVNDGSAQELDWAINREDVDEPVSLEEPKQVAPTDNFQVFEKVIKKLMLLDHYEHHSTQCLAMPKPDNNSLVYKNKFTQEPRTYHCAYFSYLNNPLVIIEIDISDIKDKRKLGSRLFGFSESGKEGLMHVMKACSEKGVRWDTSMNQEYCSVVVEINHPSKTKIVDGESTPRTEIEYEAAWGKALHRGVRRAVTIK</sequence>
<proteinExistence type="predicted"/>
<dbReference type="InterPro" id="IPR041419">
    <property type="entry name" value="TnsE_C"/>
</dbReference>
<evidence type="ECO:0000313" key="2">
    <source>
        <dbReference type="EMBL" id="NOI09146.1"/>
    </source>
</evidence>
<evidence type="ECO:0000259" key="1">
    <source>
        <dbReference type="Pfam" id="PF18623"/>
    </source>
</evidence>